<name>A0ABS3FTP7_9CYAN</name>
<evidence type="ECO:0008006" key="3">
    <source>
        <dbReference type="Google" id="ProtNLM"/>
    </source>
</evidence>
<sequence length="108" mass="11266">MVRVPPTIVIIEATVVSGSVFFASPSTNTVPAIPGIASKSCAADLESSPSIVIVIAAIGATLNHAKTIVRDRRLTPECHQPRILPNPSILDDLMAASTLGYSASNESR</sequence>
<keyword evidence="2" id="KW-1185">Reference proteome</keyword>
<gene>
    <name evidence="1" type="ORF">J0895_15660</name>
</gene>
<evidence type="ECO:0000313" key="1">
    <source>
        <dbReference type="EMBL" id="MBO0350506.1"/>
    </source>
</evidence>
<protein>
    <recommendedName>
        <fullName evidence="3">Secreted protein</fullName>
    </recommendedName>
</protein>
<dbReference type="EMBL" id="JAFLQW010000418">
    <property type="protein sequence ID" value="MBO0350506.1"/>
    <property type="molecule type" value="Genomic_DNA"/>
</dbReference>
<dbReference type="Proteomes" id="UP000664844">
    <property type="component" value="Unassembled WGS sequence"/>
</dbReference>
<proteinExistence type="predicted"/>
<comment type="caution">
    <text evidence="1">The sequence shown here is derived from an EMBL/GenBank/DDBJ whole genome shotgun (WGS) entry which is preliminary data.</text>
</comment>
<accession>A0ABS3FTP7</accession>
<reference evidence="1 2" key="1">
    <citation type="submission" date="2021-03" db="EMBL/GenBank/DDBJ databases">
        <title>Metabolic Capacity of the Antarctic Cyanobacterium Phormidium pseudopriestleyi that Sustains Oxygenic Photosynthesis in the Presence of Hydrogen Sulfide.</title>
        <authorList>
            <person name="Lumian J.E."/>
            <person name="Jungblut A.D."/>
            <person name="Dillon M.L."/>
            <person name="Hawes I."/>
            <person name="Doran P.T."/>
            <person name="Mackey T.J."/>
            <person name="Dick G.J."/>
            <person name="Grettenberger C.L."/>
            <person name="Sumner D.Y."/>
        </authorList>
    </citation>
    <scope>NUCLEOTIDE SEQUENCE [LARGE SCALE GENOMIC DNA]</scope>
    <source>
        <strain evidence="1 2">FRX01</strain>
    </source>
</reference>
<evidence type="ECO:0000313" key="2">
    <source>
        <dbReference type="Proteomes" id="UP000664844"/>
    </source>
</evidence>
<organism evidence="1 2">
    <name type="scientific">Phormidium pseudopriestleyi FRX01</name>
    <dbReference type="NCBI Taxonomy" id="1759528"/>
    <lineage>
        <taxon>Bacteria</taxon>
        <taxon>Bacillati</taxon>
        <taxon>Cyanobacteriota</taxon>
        <taxon>Cyanophyceae</taxon>
        <taxon>Oscillatoriophycideae</taxon>
        <taxon>Oscillatoriales</taxon>
        <taxon>Oscillatoriaceae</taxon>
        <taxon>Phormidium</taxon>
    </lineage>
</organism>